<gene>
    <name evidence="3" type="ORF">AGI3411_03981</name>
</gene>
<evidence type="ECO:0008006" key="5">
    <source>
        <dbReference type="Google" id="ProtNLM"/>
    </source>
</evidence>
<sequence length="336" mass="37505">MAASPRPALAEERPAQADYESLKVAAEWYAVLQDAEAGARQRAAWQRWLDARPEHRRAWAHVEKVSRRFALLRADGEREAAEKAMQVAARRPPSRRLAAGRVLALGGAGILGWLAWRFTPLPVAVTAWRSDYATSIGEQRGIVLADDTRVWLNTRSAIDVQFNQDHRLLTLAGGEILVETGTDPRQRPFFVDTRYGRLQALGTRFTVREMDDDVLLAVYDGQVRIQNIAGGDALVRAGEQKRYTADGISMAAPADPAREAWSRGVILAENLSLADLIAELGRYHAGYTGVDPRVAGLRVVGRYPANDRDRTLAMLERDLPIRVQRTLPWWVTLEPR</sequence>
<evidence type="ECO:0000259" key="2">
    <source>
        <dbReference type="Pfam" id="PF16220"/>
    </source>
</evidence>
<dbReference type="RefSeq" id="WP_129529091.1">
    <property type="nucleotide sequence ID" value="NZ_UFQB01000018.1"/>
</dbReference>
<dbReference type="Pfam" id="PF16220">
    <property type="entry name" value="DUF4880"/>
    <property type="match status" value="1"/>
</dbReference>
<dbReference type="InterPro" id="IPR032623">
    <property type="entry name" value="FecR_N"/>
</dbReference>
<protein>
    <recommendedName>
        <fullName evidence="5">Protein FecR</fullName>
    </recommendedName>
</protein>
<dbReference type="Gene3D" id="2.60.120.1440">
    <property type="match status" value="1"/>
</dbReference>
<dbReference type="PANTHER" id="PTHR30273:SF2">
    <property type="entry name" value="PROTEIN FECR"/>
    <property type="match status" value="1"/>
</dbReference>
<proteinExistence type="predicted"/>
<dbReference type="InterPro" id="IPR006860">
    <property type="entry name" value="FecR"/>
</dbReference>
<evidence type="ECO:0000259" key="1">
    <source>
        <dbReference type="Pfam" id="PF04773"/>
    </source>
</evidence>
<dbReference type="PIRSF" id="PIRSF018266">
    <property type="entry name" value="FecR"/>
    <property type="match status" value="1"/>
</dbReference>
<feature type="domain" description="FecR protein" evidence="1">
    <location>
        <begin position="131"/>
        <end position="224"/>
    </location>
</feature>
<dbReference type="AlphaFoldDB" id="A0A446CMQ5"/>
<accession>A0A446CMQ5</accession>
<dbReference type="Pfam" id="PF04773">
    <property type="entry name" value="FecR"/>
    <property type="match status" value="1"/>
</dbReference>
<dbReference type="EMBL" id="UFQB01000018">
    <property type="protein sequence ID" value="SSW69055.1"/>
    <property type="molecule type" value="Genomic_DNA"/>
</dbReference>
<dbReference type="PANTHER" id="PTHR30273">
    <property type="entry name" value="PERIPLASMIC SIGNAL SENSOR AND SIGMA FACTOR ACTIVATOR FECR-RELATED"/>
    <property type="match status" value="1"/>
</dbReference>
<name>A0A446CMQ5_9BURK</name>
<dbReference type="Proteomes" id="UP000289184">
    <property type="component" value="Unassembled WGS sequence"/>
</dbReference>
<evidence type="ECO:0000313" key="3">
    <source>
        <dbReference type="EMBL" id="SSW69055.1"/>
    </source>
</evidence>
<dbReference type="InterPro" id="IPR012373">
    <property type="entry name" value="Ferrdict_sens_TM"/>
</dbReference>
<evidence type="ECO:0000313" key="4">
    <source>
        <dbReference type="Proteomes" id="UP000289184"/>
    </source>
</evidence>
<feature type="domain" description="FecR N-terminal" evidence="2">
    <location>
        <begin position="25"/>
        <end position="64"/>
    </location>
</feature>
<organism evidence="3 4">
    <name type="scientific">Achromobacter agilis</name>
    <dbReference type="NCBI Taxonomy" id="1353888"/>
    <lineage>
        <taxon>Bacteria</taxon>
        <taxon>Pseudomonadati</taxon>
        <taxon>Pseudomonadota</taxon>
        <taxon>Betaproteobacteria</taxon>
        <taxon>Burkholderiales</taxon>
        <taxon>Alcaligenaceae</taxon>
        <taxon>Achromobacter</taxon>
    </lineage>
</organism>
<dbReference type="GO" id="GO:0016989">
    <property type="term" value="F:sigma factor antagonist activity"/>
    <property type="evidence" value="ECO:0007669"/>
    <property type="project" value="TreeGrafter"/>
</dbReference>
<keyword evidence="4" id="KW-1185">Reference proteome</keyword>
<dbReference type="OrthoDB" id="1100567at2"/>
<reference evidence="3 4" key="1">
    <citation type="submission" date="2018-07" db="EMBL/GenBank/DDBJ databases">
        <authorList>
            <person name="Peeters C."/>
        </authorList>
    </citation>
    <scope>NUCLEOTIDE SEQUENCE [LARGE SCALE GENOMIC DNA]</scope>
    <source>
        <strain evidence="3 4">LMG 3411</strain>
    </source>
</reference>